<dbReference type="EMBL" id="BLIN01000005">
    <property type="protein sequence ID" value="GFE08561.1"/>
    <property type="molecule type" value="Genomic_DNA"/>
</dbReference>
<evidence type="ECO:0000313" key="2">
    <source>
        <dbReference type="Proteomes" id="UP000435837"/>
    </source>
</evidence>
<accession>A0A640SDQ0</accession>
<sequence>MLCEYFLCEYLAGEATNSDAAENTDVMWVLRNAVPHFISVDTIFPPILAVLEEQT</sequence>
<proteinExistence type="predicted"/>
<name>A0A640SDQ0_9ACTN</name>
<dbReference type="AlphaFoldDB" id="A0A640SDQ0"/>
<comment type="caution">
    <text evidence="1">The sequence shown here is derived from an EMBL/GenBank/DDBJ whole genome shotgun (WGS) entry which is preliminary data.</text>
</comment>
<reference evidence="1 2" key="1">
    <citation type="submission" date="2019-12" db="EMBL/GenBank/DDBJ databases">
        <title>Whole genome shotgun sequence of Streptomyces caniferus NBRC 15389.</title>
        <authorList>
            <person name="Ichikawa N."/>
            <person name="Kimura A."/>
            <person name="Kitahashi Y."/>
            <person name="Komaki H."/>
            <person name="Tamura T."/>
        </authorList>
    </citation>
    <scope>NUCLEOTIDE SEQUENCE [LARGE SCALE GENOMIC DNA]</scope>
    <source>
        <strain evidence="1 2">NBRC 15389</strain>
    </source>
</reference>
<evidence type="ECO:0000313" key="1">
    <source>
        <dbReference type="EMBL" id="GFE08561.1"/>
    </source>
</evidence>
<organism evidence="1 2">
    <name type="scientific">Streptomyces caniferus</name>
    <dbReference type="NCBI Taxonomy" id="285557"/>
    <lineage>
        <taxon>Bacteria</taxon>
        <taxon>Bacillati</taxon>
        <taxon>Actinomycetota</taxon>
        <taxon>Actinomycetes</taxon>
        <taxon>Kitasatosporales</taxon>
        <taxon>Streptomycetaceae</taxon>
        <taxon>Streptomyces</taxon>
    </lineage>
</organism>
<gene>
    <name evidence="1" type="ORF">Scani_48290</name>
</gene>
<dbReference type="Proteomes" id="UP000435837">
    <property type="component" value="Unassembled WGS sequence"/>
</dbReference>
<protein>
    <submittedName>
        <fullName evidence="1">Uncharacterized protein</fullName>
    </submittedName>
</protein>